<dbReference type="Proteomes" id="UP000813461">
    <property type="component" value="Unassembled WGS sequence"/>
</dbReference>
<keyword evidence="2" id="KW-1185">Reference proteome</keyword>
<comment type="caution">
    <text evidence="1">The sequence shown here is derived from an EMBL/GenBank/DDBJ whole genome shotgun (WGS) entry which is preliminary data.</text>
</comment>
<organism evidence="1 2">
    <name type="scientific">Paraphoma chrysanthemicola</name>
    <dbReference type="NCBI Taxonomy" id="798071"/>
    <lineage>
        <taxon>Eukaryota</taxon>
        <taxon>Fungi</taxon>
        <taxon>Dikarya</taxon>
        <taxon>Ascomycota</taxon>
        <taxon>Pezizomycotina</taxon>
        <taxon>Dothideomycetes</taxon>
        <taxon>Pleosporomycetidae</taxon>
        <taxon>Pleosporales</taxon>
        <taxon>Pleosporineae</taxon>
        <taxon>Phaeosphaeriaceae</taxon>
        <taxon>Paraphoma</taxon>
    </lineage>
</organism>
<protein>
    <recommendedName>
        <fullName evidence="3">F-box domain-containing protein</fullName>
    </recommendedName>
</protein>
<dbReference type="SUPFAM" id="SSF81383">
    <property type="entry name" value="F-box domain"/>
    <property type="match status" value="1"/>
</dbReference>
<accession>A0A8K0W246</accession>
<dbReference type="CDD" id="cd09917">
    <property type="entry name" value="F-box_SF"/>
    <property type="match status" value="1"/>
</dbReference>
<reference evidence="1" key="1">
    <citation type="journal article" date="2021" name="Nat. Commun.">
        <title>Genetic determinants of endophytism in the Arabidopsis root mycobiome.</title>
        <authorList>
            <person name="Mesny F."/>
            <person name="Miyauchi S."/>
            <person name="Thiergart T."/>
            <person name="Pickel B."/>
            <person name="Atanasova L."/>
            <person name="Karlsson M."/>
            <person name="Huettel B."/>
            <person name="Barry K.W."/>
            <person name="Haridas S."/>
            <person name="Chen C."/>
            <person name="Bauer D."/>
            <person name="Andreopoulos W."/>
            <person name="Pangilinan J."/>
            <person name="LaButti K."/>
            <person name="Riley R."/>
            <person name="Lipzen A."/>
            <person name="Clum A."/>
            <person name="Drula E."/>
            <person name="Henrissat B."/>
            <person name="Kohler A."/>
            <person name="Grigoriev I.V."/>
            <person name="Martin F.M."/>
            <person name="Hacquard S."/>
        </authorList>
    </citation>
    <scope>NUCLEOTIDE SEQUENCE</scope>
    <source>
        <strain evidence="1">MPI-SDFR-AT-0120</strain>
    </source>
</reference>
<dbReference type="EMBL" id="JAGMVJ010000004">
    <property type="protein sequence ID" value="KAH7091610.1"/>
    <property type="molecule type" value="Genomic_DNA"/>
</dbReference>
<gene>
    <name evidence="1" type="ORF">FB567DRAFT_626113</name>
</gene>
<name>A0A8K0W246_9PLEO</name>
<sequence>MEIEAIQNTVERSKLSELPQEILLHIALHLCGNKAMMNFATTSKQFYSIAQDAMARDLRIGTNGIKKAIEMLLRNPRLIPKVNHIDLGAYQAKHTETCLCISDTSFSRKERRVLRTQIPNNSDGASSWSLLQQIMGVRKQTQLSSPKHQFFMDILMSLCPNIRDVTLELQNCPRRSRRAQQTTLLASPWVLPGANPDCQPISVFDGTSLALMQGRLQSLTIVLSNKCPGPTQREVLNDHTDQQWRFCGRDLITLPGFHKLKQLDIPMDLLGLSQTIVFQTRDYQGPTHVRMKSENDTSSNAAPAVMSLPVKYIPMSLKTLRLRFCTDYTFQLLEHINNIPAEQLQLRKIECHVPTCARTSILRCKLTDLGLLDYVTLLNQLETKGVKIDFYTGNGDMLTDMRNEITILEHLPHMATTVVALAGKQFSGIDIQAASRLSTSMIDRRIFFKHGINHFDLFSSPTFNGRLWRGVPFFQGRKNTRYDPHIRPVDIISQLSVESKGSGFPTKKLRRWKVIDISDFKFTFTAAQEMVWSYKISSKEVLFCGKTFVVKSGELIHPAKQTRALKTVMQVDQEAEFERASSNEGRFRRVKNDFESSGTVVQTPRTGIRAGYTGNGRGKLVRLFFEGGSDVESIAEVFDAEAWRGVDWLMYMQPRIVPASV</sequence>
<proteinExistence type="predicted"/>
<dbReference type="InterPro" id="IPR036047">
    <property type="entry name" value="F-box-like_dom_sf"/>
</dbReference>
<evidence type="ECO:0008006" key="3">
    <source>
        <dbReference type="Google" id="ProtNLM"/>
    </source>
</evidence>
<evidence type="ECO:0000313" key="2">
    <source>
        <dbReference type="Proteomes" id="UP000813461"/>
    </source>
</evidence>
<evidence type="ECO:0000313" key="1">
    <source>
        <dbReference type="EMBL" id="KAH7091610.1"/>
    </source>
</evidence>
<dbReference type="OrthoDB" id="3768945at2759"/>
<dbReference type="AlphaFoldDB" id="A0A8K0W246"/>